<dbReference type="Proteomes" id="UP000176815">
    <property type="component" value="Unassembled WGS sequence"/>
</dbReference>
<evidence type="ECO:0000313" key="1">
    <source>
        <dbReference type="EMBL" id="OGC77117.1"/>
    </source>
</evidence>
<sequence>MDQIVEINLDAYGDKKYSGKVSALQMFANADSDFVVDIEFTENGGFMPTLGMTGDAKIIVESTQNPVKSLFYDEIFYDDEDKPFVWTVKNGYLAKLPIEVGLEGDIYTEVKSQIDIPVVVGLNQDVELFEGFKATVIPN</sequence>
<dbReference type="AlphaFoldDB" id="A0A1F4X620"/>
<comment type="caution">
    <text evidence="1">The sequence shown here is derived from an EMBL/GenBank/DDBJ whole genome shotgun (WGS) entry which is preliminary data.</text>
</comment>
<gene>
    <name evidence="1" type="ORF">A2619_00350</name>
</gene>
<dbReference type="Gene3D" id="2.40.30.170">
    <property type="match status" value="1"/>
</dbReference>
<organism evidence="1 2">
    <name type="scientific">candidate division WWE3 bacterium RIFOXYD1_FULL_39_9</name>
    <dbReference type="NCBI Taxonomy" id="1802649"/>
    <lineage>
        <taxon>Bacteria</taxon>
        <taxon>Katanobacteria</taxon>
    </lineage>
</organism>
<dbReference type="EMBL" id="MEWG01000026">
    <property type="protein sequence ID" value="OGC77117.1"/>
    <property type="molecule type" value="Genomic_DNA"/>
</dbReference>
<accession>A0A1F4X620</accession>
<evidence type="ECO:0000313" key="2">
    <source>
        <dbReference type="Proteomes" id="UP000176815"/>
    </source>
</evidence>
<proteinExistence type="predicted"/>
<reference evidence="1 2" key="1">
    <citation type="journal article" date="2016" name="Nat. Commun.">
        <title>Thousands of microbial genomes shed light on interconnected biogeochemical processes in an aquifer system.</title>
        <authorList>
            <person name="Anantharaman K."/>
            <person name="Brown C.T."/>
            <person name="Hug L.A."/>
            <person name="Sharon I."/>
            <person name="Castelle C.J."/>
            <person name="Probst A.J."/>
            <person name="Thomas B.C."/>
            <person name="Singh A."/>
            <person name="Wilkins M.J."/>
            <person name="Karaoz U."/>
            <person name="Brodie E.L."/>
            <person name="Williams K.H."/>
            <person name="Hubbard S.S."/>
            <person name="Banfield J.F."/>
        </authorList>
    </citation>
    <scope>NUCLEOTIDE SEQUENCE [LARGE SCALE GENOMIC DNA]</scope>
</reference>
<protein>
    <submittedName>
        <fullName evidence="1">Uncharacterized protein</fullName>
    </submittedName>
</protein>
<name>A0A1F4X620_UNCKA</name>